<evidence type="ECO:0000256" key="3">
    <source>
        <dbReference type="ARBA" id="ARBA00022827"/>
    </source>
</evidence>
<dbReference type="AlphaFoldDB" id="Q0CFK5"/>
<dbReference type="GO" id="GO:0071949">
    <property type="term" value="F:FAD binding"/>
    <property type="evidence" value="ECO:0007669"/>
    <property type="project" value="InterPro"/>
</dbReference>
<evidence type="ECO:0000313" key="6">
    <source>
        <dbReference type="EMBL" id="EAU31791.1"/>
    </source>
</evidence>
<dbReference type="PANTHER" id="PTHR47356">
    <property type="entry name" value="FAD-DEPENDENT MONOOXYGENASE ASQG-RELATED"/>
    <property type="match status" value="1"/>
</dbReference>
<dbReference type="Proteomes" id="UP000007963">
    <property type="component" value="Unassembled WGS sequence"/>
</dbReference>
<evidence type="ECO:0000256" key="1">
    <source>
        <dbReference type="ARBA" id="ARBA00007992"/>
    </source>
</evidence>
<dbReference type="SUPFAM" id="SSF51905">
    <property type="entry name" value="FAD/NAD(P)-binding domain"/>
    <property type="match status" value="1"/>
</dbReference>
<dbReference type="RefSeq" id="XP_001216150.1">
    <property type="nucleotide sequence ID" value="XM_001216150.1"/>
</dbReference>
<proteinExistence type="inferred from homology"/>
<keyword evidence="3" id="KW-0274">FAD</keyword>
<dbReference type="EMBL" id="CH476604">
    <property type="protein sequence ID" value="EAU31791.1"/>
    <property type="molecule type" value="Genomic_DNA"/>
</dbReference>
<dbReference type="Gene3D" id="3.50.50.60">
    <property type="entry name" value="FAD/NAD(P)-binding domain"/>
    <property type="match status" value="1"/>
</dbReference>
<evidence type="ECO:0000256" key="4">
    <source>
        <dbReference type="ARBA" id="ARBA00023002"/>
    </source>
</evidence>
<dbReference type="InterPro" id="IPR036188">
    <property type="entry name" value="FAD/NAD-bd_sf"/>
</dbReference>
<sequence length="102" mass="11262">MAPNEDFKIIIAGGGIAGLTLANMLEKFDIQYVLLEAYSAIAPPVGASIGLFPNGLRILDQIGCYEAIAQLSHEHLNKGYTRQENGKIIADILYMFDHLERR</sequence>
<dbReference type="Pfam" id="PF01494">
    <property type="entry name" value="FAD_binding_3"/>
    <property type="match status" value="1"/>
</dbReference>
<protein>
    <recommendedName>
        <fullName evidence="5">FAD-binding domain-containing protein</fullName>
    </recommendedName>
</protein>
<dbReference type="GeneID" id="4323033"/>
<dbReference type="VEuPathDB" id="FungiDB:ATEG_07529"/>
<dbReference type="HOGENOM" id="CLU_179448_0_0_1"/>
<dbReference type="PANTHER" id="PTHR47356:SF2">
    <property type="entry name" value="FAD-BINDING DOMAIN-CONTAINING PROTEIN-RELATED"/>
    <property type="match status" value="1"/>
</dbReference>
<keyword evidence="2" id="KW-0285">Flavoprotein</keyword>
<keyword evidence="4" id="KW-0560">Oxidoreductase</keyword>
<dbReference type="OMA" id="QLSHEHL"/>
<gene>
    <name evidence="6" type="ORF">ATEG_07529</name>
</gene>
<accession>Q0CFK5</accession>
<comment type="similarity">
    <text evidence="1">Belongs to the paxM FAD-dependent monooxygenase family.</text>
</comment>
<organism evidence="6 7">
    <name type="scientific">Aspergillus terreus (strain NIH 2624 / FGSC A1156)</name>
    <dbReference type="NCBI Taxonomy" id="341663"/>
    <lineage>
        <taxon>Eukaryota</taxon>
        <taxon>Fungi</taxon>
        <taxon>Dikarya</taxon>
        <taxon>Ascomycota</taxon>
        <taxon>Pezizomycotina</taxon>
        <taxon>Eurotiomycetes</taxon>
        <taxon>Eurotiomycetidae</taxon>
        <taxon>Eurotiales</taxon>
        <taxon>Aspergillaceae</taxon>
        <taxon>Aspergillus</taxon>
        <taxon>Aspergillus subgen. Circumdati</taxon>
    </lineage>
</organism>
<dbReference type="InterPro" id="IPR002938">
    <property type="entry name" value="FAD-bd"/>
</dbReference>
<dbReference type="InterPro" id="IPR050562">
    <property type="entry name" value="FAD_mOase_fung"/>
</dbReference>
<reference evidence="7" key="1">
    <citation type="submission" date="2005-09" db="EMBL/GenBank/DDBJ databases">
        <title>Annotation of the Aspergillus terreus NIH2624 genome.</title>
        <authorList>
            <person name="Birren B.W."/>
            <person name="Lander E.S."/>
            <person name="Galagan J.E."/>
            <person name="Nusbaum C."/>
            <person name="Devon K."/>
            <person name="Henn M."/>
            <person name="Ma L.-J."/>
            <person name="Jaffe D.B."/>
            <person name="Butler J."/>
            <person name="Alvarez P."/>
            <person name="Gnerre S."/>
            <person name="Grabherr M."/>
            <person name="Kleber M."/>
            <person name="Mauceli E.W."/>
            <person name="Brockman W."/>
            <person name="Rounsley S."/>
            <person name="Young S.K."/>
            <person name="LaButti K."/>
            <person name="Pushparaj V."/>
            <person name="DeCaprio D."/>
            <person name="Crawford M."/>
            <person name="Koehrsen M."/>
            <person name="Engels R."/>
            <person name="Montgomery P."/>
            <person name="Pearson M."/>
            <person name="Howarth C."/>
            <person name="Larson L."/>
            <person name="Luoma S."/>
            <person name="White J."/>
            <person name="Alvarado L."/>
            <person name="Kodira C.D."/>
            <person name="Zeng Q."/>
            <person name="Oleary S."/>
            <person name="Yandava C."/>
            <person name="Denning D.W."/>
            <person name="Nierman W.C."/>
            <person name="Milne T."/>
            <person name="Madden K."/>
        </authorList>
    </citation>
    <scope>NUCLEOTIDE SEQUENCE [LARGE SCALE GENOMIC DNA]</scope>
    <source>
        <strain evidence="7">NIH 2624 / FGSC A1156</strain>
    </source>
</reference>
<evidence type="ECO:0000259" key="5">
    <source>
        <dbReference type="Pfam" id="PF01494"/>
    </source>
</evidence>
<evidence type="ECO:0000313" key="7">
    <source>
        <dbReference type="Proteomes" id="UP000007963"/>
    </source>
</evidence>
<feature type="domain" description="FAD-binding" evidence="5">
    <location>
        <begin position="7"/>
        <end position="81"/>
    </location>
</feature>
<evidence type="ECO:0000256" key="2">
    <source>
        <dbReference type="ARBA" id="ARBA00022630"/>
    </source>
</evidence>
<dbReference type="GO" id="GO:0004497">
    <property type="term" value="F:monooxygenase activity"/>
    <property type="evidence" value="ECO:0007669"/>
    <property type="project" value="InterPro"/>
</dbReference>
<dbReference type="OrthoDB" id="4509786at2759"/>
<name>Q0CFK5_ASPTN</name>